<reference evidence="1" key="1">
    <citation type="submission" date="2022-07" db="EMBL/GenBank/DDBJ databases">
        <title>Genome Sequence of Lecanicillium saksenae.</title>
        <authorList>
            <person name="Buettner E."/>
        </authorList>
    </citation>
    <scope>NUCLEOTIDE SEQUENCE</scope>
    <source>
        <strain evidence="1">VT-O1</strain>
    </source>
</reference>
<dbReference type="Proteomes" id="UP001148737">
    <property type="component" value="Unassembled WGS sequence"/>
</dbReference>
<evidence type="ECO:0000313" key="2">
    <source>
        <dbReference type="Proteomes" id="UP001148737"/>
    </source>
</evidence>
<gene>
    <name evidence="1" type="ORF">NLG97_g2021</name>
</gene>
<comment type="caution">
    <text evidence="1">The sequence shown here is derived from an EMBL/GenBank/DDBJ whole genome shotgun (WGS) entry which is preliminary data.</text>
</comment>
<organism evidence="1 2">
    <name type="scientific">Lecanicillium saksenae</name>
    <dbReference type="NCBI Taxonomy" id="468837"/>
    <lineage>
        <taxon>Eukaryota</taxon>
        <taxon>Fungi</taxon>
        <taxon>Dikarya</taxon>
        <taxon>Ascomycota</taxon>
        <taxon>Pezizomycotina</taxon>
        <taxon>Sordariomycetes</taxon>
        <taxon>Hypocreomycetidae</taxon>
        <taxon>Hypocreales</taxon>
        <taxon>Cordycipitaceae</taxon>
        <taxon>Lecanicillium</taxon>
    </lineage>
</organism>
<sequence length="189" mass="20081">MKFSPFMFAVGAAAVSIEIRDLTSIKSTLTNVRNSVDRLTAACKTFTGAPQEGVNAVNNLIKSINDGIVTANASGTLSLVDTLTLRPVVTSLRDSARNLDLAYLDVIPLISQYHLCDLSRCLIGKINNGTDSLIDTLNSKVPLAAQKEAKPVADEIKTILAAAVASVTTDKCTQTCSDKEMCSKLCSND</sequence>
<name>A0ACC1R266_9HYPO</name>
<proteinExistence type="predicted"/>
<keyword evidence="2" id="KW-1185">Reference proteome</keyword>
<evidence type="ECO:0000313" key="1">
    <source>
        <dbReference type="EMBL" id="KAJ3497289.1"/>
    </source>
</evidence>
<protein>
    <submittedName>
        <fullName evidence="1">Uncharacterized protein</fullName>
    </submittedName>
</protein>
<accession>A0ACC1R266</accession>
<dbReference type="EMBL" id="JANAKD010000122">
    <property type="protein sequence ID" value="KAJ3497289.1"/>
    <property type="molecule type" value="Genomic_DNA"/>
</dbReference>